<gene>
    <name evidence="1" type="ORF">LCGC14_3085830</name>
</gene>
<feature type="non-terminal residue" evidence="1">
    <location>
        <position position="1"/>
    </location>
</feature>
<protein>
    <submittedName>
        <fullName evidence="1">Uncharacterized protein</fullName>
    </submittedName>
</protein>
<reference evidence="1" key="1">
    <citation type="journal article" date="2015" name="Nature">
        <title>Complex archaea that bridge the gap between prokaryotes and eukaryotes.</title>
        <authorList>
            <person name="Spang A."/>
            <person name="Saw J.H."/>
            <person name="Jorgensen S.L."/>
            <person name="Zaremba-Niedzwiedzka K."/>
            <person name="Martijn J."/>
            <person name="Lind A.E."/>
            <person name="van Eijk R."/>
            <person name="Schleper C."/>
            <person name="Guy L."/>
            <person name="Ettema T.J."/>
        </authorList>
    </citation>
    <scope>NUCLEOTIDE SEQUENCE</scope>
</reference>
<proteinExistence type="predicted"/>
<name>A0A0F8WCL1_9ZZZZ</name>
<organism evidence="1">
    <name type="scientific">marine sediment metagenome</name>
    <dbReference type="NCBI Taxonomy" id="412755"/>
    <lineage>
        <taxon>unclassified sequences</taxon>
        <taxon>metagenomes</taxon>
        <taxon>ecological metagenomes</taxon>
    </lineage>
</organism>
<sequence length="77" mass="8804">LEEQSAKKKILDIYHDEKLFKIGIIDIPAFYIDFEAMRKGDPKYKYDPRREQGGALCHSPSPLGRAVQGGEARCAWH</sequence>
<evidence type="ECO:0000313" key="1">
    <source>
        <dbReference type="EMBL" id="KKK54328.1"/>
    </source>
</evidence>
<dbReference type="EMBL" id="LAZR01066048">
    <property type="protein sequence ID" value="KKK54328.1"/>
    <property type="molecule type" value="Genomic_DNA"/>
</dbReference>
<dbReference type="AlphaFoldDB" id="A0A0F8WCL1"/>
<accession>A0A0F8WCL1</accession>
<comment type="caution">
    <text evidence="1">The sequence shown here is derived from an EMBL/GenBank/DDBJ whole genome shotgun (WGS) entry which is preliminary data.</text>
</comment>